<feature type="transmembrane region" description="Helical" evidence="8">
    <location>
        <begin position="61"/>
        <end position="82"/>
    </location>
</feature>
<organism evidence="9 10">
    <name type="scientific">Marinifilum caeruleilacunae</name>
    <dbReference type="NCBI Taxonomy" id="2499076"/>
    <lineage>
        <taxon>Bacteria</taxon>
        <taxon>Pseudomonadati</taxon>
        <taxon>Bacteroidota</taxon>
        <taxon>Bacteroidia</taxon>
        <taxon>Marinilabiliales</taxon>
        <taxon>Marinifilaceae</taxon>
    </lineage>
</organism>
<proteinExistence type="inferred from homology"/>
<evidence type="ECO:0000256" key="6">
    <source>
        <dbReference type="ARBA" id="ARBA00022989"/>
    </source>
</evidence>
<evidence type="ECO:0000256" key="1">
    <source>
        <dbReference type="ARBA" id="ARBA00004651"/>
    </source>
</evidence>
<sequence>MLSKYKHEIILTAFVVLSAIAFFYLYGYFLPFVIGLLLAFACLPAIEKIQKLVKSRELASFLFLAGIMGIFVLSLVFFAGYVNKDFKRVNQSFHVLISDNKSELESIEQKVKTYVGEIYQSENLEMDFEAQVDTLKAKLGDNLDTETISSAFGKITSVFQTDSEVEEKDDSESFGFLYILYSSLLYFVLILFNFDYFISLKARYFKNKIESKFQMVLDDFNRSFFIYFKLRTKIVLILSLLYILVFSILNLPGIIMFTLLIIILSYIPYLQYLSLIPIALSCLVLSIENEHGFLFYYGIVIATFIVASIIEELLLNPFIMEKNIGLNPVIMVLALSVWGYTLGTPGLLIGIPLTILIVIFIKRYVLESYEYICLGKKEEVSPQ</sequence>
<keyword evidence="10" id="KW-1185">Reference proteome</keyword>
<evidence type="ECO:0000256" key="4">
    <source>
        <dbReference type="ARBA" id="ARBA00022475"/>
    </source>
</evidence>
<evidence type="ECO:0000313" key="10">
    <source>
        <dbReference type="Proteomes" id="UP000732105"/>
    </source>
</evidence>
<keyword evidence="6 8" id="KW-1133">Transmembrane helix</keyword>
<keyword evidence="3" id="KW-0813">Transport</keyword>
<evidence type="ECO:0000256" key="7">
    <source>
        <dbReference type="ARBA" id="ARBA00023136"/>
    </source>
</evidence>
<dbReference type="Proteomes" id="UP000732105">
    <property type="component" value="Unassembled WGS sequence"/>
</dbReference>
<feature type="transmembrane region" description="Helical" evidence="8">
    <location>
        <begin position="234"/>
        <end position="263"/>
    </location>
</feature>
<evidence type="ECO:0000256" key="5">
    <source>
        <dbReference type="ARBA" id="ARBA00022692"/>
    </source>
</evidence>
<keyword evidence="7 8" id="KW-0472">Membrane</keyword>
<feature type="transmembrane region" description="Helical" evidence="8">
    <location>
        <begin position="269"/>
        <end position="287"/>
    </location>
</feature>
<feature type="transmembrane region" description="Helical" evidence="8">
    <location>
        <begin position="176"/>
        <end position="198"/>
    </location>
</feature>
<reference evidence="9 10" key="1">
    <citation type="submission" date="2018-12" db="EMBL/GenBank/DDBJ databases">
        <title>Marinifilum JC070 sp. nov., a marine bacterium isolated from Yongle Blue Hole in the South China Sea.</title>
        <authorList>
            <person name="Fu T."/>
        </authorList>
    </citation>
    <scope>NUCLEOTIDE SEQUENCE [LARGE SCALE GENOMIC DNA]</scope>
    <source>
        <strain evidence="9 10">JC070</strain>
    </source>
</reference>
<feature type="transmembrane region" description="Helical" evidence="8">
    <location>
        <begin position="294"/>
        <end position="310"/>
    </location>
</feature>
<gene>
    <name evidence="9" type="ORF">ELS83_09815</name>
</gene>
<comment type="caution">
    <text evidence="9">The sequence shown here is derived from an EMBL/GenBank/DDBJ whole genome shotgun (WGS) entry which is preliminary data.</text>
</comment>
<dbReference type="PANTHER" id="PTHR21716:SF53">
    <property type="entry name" value="PERMEASE PERM-RELATED"/>
    <property type="match status" value="1"/>
</dbReference>
<dbReference type="RefSeq" id="WP_171595407.1">
    <property type="nucleotide sequence ID" value="NZ_RZNH01000014.1"/>
</dbReference>
<comment type="subcellular location">
    <subcellularLocation>
        <location evidence="1">Cell membrane</location>
        <topology evidence="1">Multi-pass membrane protein</topology>
    </subcellularLocation>
</comment>
<dbReference type="Pfam" id="PF01594">
    <property type="entry name" value="AI-2E_transport"/>
    <property type="match status" value="1"/>
</dbReference>
<keyword evidence="4" id="KW-1003">Cell membrane</keyword>
<feature type="transmembrane region" description="Helical" evidence="8">
    <location>
        <begin position="9"/>
        <end position="26"/>
    </location>
</feature>
<accession>A0ABX1WW07</accession>
<dbReference type="EMBL" id="RZNH01000014">
    <property type="protein sequence ID" value="NOU60121.1"/>
    <property type="molecule type" value="Genomic_DNA"/>
</dbReference>
<protein>
    <submittedName>
        <fullName evidence="9">AI-2E family transporter</fullName>
    </submittedName>
</protein>
<evidence type="ECO:0000313" key="9">
    <source>
        <dbReference type="EMBL" id="NOU60121.1"/>
    </source>
</evidence>
<name>A0ABX1WW07_9BACT</name>
<feature type="transmembrane region" description="Helical" evidence="8">
    <location>
        <begin position="330"/>
        <end position="361"/>
    </location>
</feature>
<keyword evidence="5 8" id="KW-0812">Transmembrane</keyword>
<evidence type="ECO:0000256" key="8">
    <source>
        <dbReference type="SAM" id="Phobius"/>
    </source>
</evidence>
<evidence type="ECO:0000256" key="3">
    <source>
        <dbReference type="ARBA" id="ARBA00022448"/>
    </source>
</evidence>
<comment type="similarity">
    <text evidence="2">Belongs to the autoinducer-2 exporter (AI-2E) (TC 2.A.86) family.</text>
</comment>
<dbReference type="PANTHER" id="PTHR21716">
    <property type="entry name" value="TRANSMEMBRANE PROTEIN"/>
    <property type="match status" value="1"/>
</dbReference>
<dbReference type="InterPro" id="IPR002549">
    <property type="entry name" value="AI-2E-like"/>
</dbReference>
<evidence type="ECO:0000256" key="2">
    <source>
        <dbReference type="ARBA" id="ARBA00009773"/>
    </source>
</evidence>